<protein>
    <submittedName>
        <fullName evidence="1">Uncharacterized protein</fullName>
    </submittedName>
</protein>
<gene>
    <name evidence="1" type="ORF">HHI36_022744</name>
</gene>
<comment type="caution">
    <text evidence="1">The sequence shown here is derived from an EMBL/GenBank/DDBJ whole genome shotgun (WGS) entry which is preliminary data.</text>
</comment>
<keyword evidence="2" id="KW-1185">Reference proteome</keyword>
<dbReference type="AlphaFoldDB" id="A0ABD2N0Q2"/>
<evidence type="ECO:0000313" key="2">
    <source>
        <dbReference type="Proteomes" id="UP001516400"/>
    </source>
</evidence>
<dbReference type="EMBL" id="JABFTP020000042">
    <property type="protein sequence ID" value="KAL3272263.1"/>
    <property type="molecule type" value="Genomic_DNA"/>
</dbReference>
<sequence length="98" mass="11903">MNREFAQEAAELFRGKLTRKDQKARRWEELAEAKLEFLQRKTKFLRKVHEVKMQQMREEHSLKMKLLHLEIELRTKQLNNLLNENSLENRVADLLNDD</sequence>
<name>A0ABD2N0Q2_9CUCU</name>
<dbReference type="Proteomes" id="UP001516400">
    <property type="component" value="Unassembled WGS sequence"/>
</dbReference>
<accession>A0ABD2N0Q2</accession>
<proteinExistence type="predicted"/>
<evidence type="ECO:0000313" key="1">
    <source>
        <dbReference type="EMBL" id="KAL3272263.1"/>
    </source>
</evidence>
<organism evidence="1 2">
    <name type="scientific">Cryptolaemus montrouzieri</name>
    <dbReference type="NCBI Taxonomy" id="559131"/>
    <lineage>
        <taxon>Eukaryota</taxon>
        <taxon>Metazoa</taxon>
        <taxon>Ecdysozoa</taxon>
        <taxon>Arthropoda</taxon>
        <taxon>Hexapoda</taxon>
        <taxon>Insecta</taxon>
        <taxon>Pterygota</taxon>
        <taxon>Neoptera</taxon>
        <taxon>Endopterygota</taxon>
        <taxon>Coleoptera</taxon>
        <taxon>Polyphaga</taxon>
        <taxon>Cucujiformia</taxon>
        <taxon>Coccinelloidea</taxon>
        <taxon>Coccinellidae</taxon>
        <taxon>Scymninae</taxon>
        <taxon>Scymnini</taxon>
        <taxon>Cryptolaemus</taxon>
    </lineage>
</organism>
<reference evidence="1 2" key="1">
    <citation type="journal article" date="2021" name="BMC Biol.">
        <title>Horizontally acquired antibacterial genes associated with adaptive radiation of ladybird beetles.</title>
        <authorList>
            <person name="Li H.S."/>
            <person name="Tang X.F."/>
            <person name="Huang Y.H."/>
            <person name="Xu Z.Y."/>
            <person name="Chen M.L."/>
            <person name="Du X.Y."/>
            <person name="Qiu B.Y."/>
            <person name="Chen P.T."/>
            <person name="Zhang W."/>
            <person name="Slipinski A."/>
            <person name="Escalona H.E."/>
            <person name="Waterhouse R.M."/>
            <person name="Zwick A."/>
            <person name="Pang H."/>
        </authorList>
    </citation>
    <scope>NUCLEOTIDE SEQUENCE [LARGE SCALE GENOMIC DNA]</scope>
    <source>
        <strain evidence="1">SYSU2018</strain>
    </source>
</reference>